<proteinExistence type="inferred from homology"/>
<evidence type="ECO:0000256" key="2">
    <source>
        <dbReference type="ARBA" id="ARBA00023295"/>
    </source>
</evidence>
<reference evidence="7 8" key="1">
    <citation type="submission" date="2024-07" db="EMBL/GenBank/DDBJ databases">
        <title>Uliginosibacterium paludis KCTC:42655.</title>
        <authorList>
            <person name="Kim M.K."/>
        </authorList>
    </citation>
    <scope>NUCLEOTIDE SEQUENCE [LARGE SCALE GENOMIC DNA]</scope>
    <source>
        <strain evidence="7 8">KCTC 42655</strain>
    </source>
</reference>
<feature type="region of interest" description="Disordered" evidence="4">
    <location>
        <begin position="24"/>
        <end position="79"/>
    </location>
</feature>
<evidence type="ECO:0000256" key="5">
    <source>
        <dbReference type="SAM" id="SignalP"/>
    </source>
</evidence>
<dbReference type="PROSITE" id="PS51257">
    <property type="entry name" value="PROKAR_LIPOPROTEIN"/>
    <property type="match status" value="1"/>
</dbReference>
<feature type="domain" description="Glycoside hydrolase family 5" evidence="6">
    <location>
        <begin position="125"/>
        <end position="380"/>
    </location>
</feature>
<protein>
    <submittedName>
        <fullName evidence="7">Glycoside hydrolase family 5 protein</fullName>
    </submittedName>
</protein>
<dbReference type="RefSeq" id="WP_345930349.1">
    <property type="nucleotide sequence ID" value="NZ_JBDIVF010000016.1"/>
</dbReference>
<evidence type="ECO:0000256" key="1">
    <source>
        <dbReference type="ARBA" id="ARBA00022801"/>
    </source>
</evidence>
<dbReference type="GO" id="GO:0016787">
    <property type="term" value="F:hydrolase activity"/>
    <property type="evidence" value="ECO:0007669"/>
    <property type="project" value="UniProtKB-KW"/>
</dbReference>
<accession>A0ABV2CTR6</accession>
<keyword evidence="8" id="KW-1185">Reference proteome</keyword>
<sequence>MAVHKLKQLVAALAVVSLTACGGGGGGGGTSSEGSTTGSGSSTSSLASSQASASASSRSSTSSTGSSASSRSSAASSGSVASSSSAAASSTTSGGSTSGLAYKGVSLAVAEFGADTWGGGTLPGSYGSTYTYPTNQEVDYFVAKGMNTLRLPFRWERLQRTLGGAFDTAELGYIDSFVSYATTKGAYVVLDPHNYARYYSNTIGSASVSQAQFADLWSRLASHYKGNSRVIFALMNEPHDMDSTVWLNAANAAIAAIRAAGAGNLILVPGNSWTGAHSWVSSGNGSTMLGITDSGNNYAFEVHQYLDGDSSGNSASCVSSTIGAERLAAFTAWLKSNGKRGFLGEFAGGNDSTCQSAVTGMLDHLKTNSSVWIGWTWWAAGPWWGDYIFTLEPTNSFSTDRAQMSWLTPWL</sequence>
<dbReference type="PANTHER" id="PTHR34142">
    <property type="entry name" value="ENDO-BETA-1,4-GLUCANASE A"/>
    <property type="match status" value="1"/>
</dbReference>
<comment type="caution">
    <text evidence="7">The sequence shown here is derived from an EMBL/GenBank/DDBJ whole genome shotgun (WGS) entry which is preliminary data.</text>
</comment>
<feature type="compositionally biased region" description="Low complexity" evidence="4">
    <location>
        <begin position="32"/>
        <end position="79"/>
    </location>
</feature>
<keyword evidence="5" id="KW-0732">Signal</keyword>
<dbReference type="Pfam" id="PF00150">
    <property type="entry name" value="Cellulase"/>
    <property type="match status" value="1"/>
</dbReference>
<dbReference type="Proteomes" id="UP001548590">
    <property type="component" value="Unassembled WGS sequence"/>
</dbReference>
<comment type="similarity">
    <text evidence="3">Belongs to the glycosyl hydrolase 5 (cellulase A) family.</text>
</comment>
<name>A0ABV2CTR6_9RHOO</name>
<gene>
    <name evidence="7" type="ORF">ABVT11_15780</name>
</gene>
<dbReference type="Gene3D" id="3.20.20.80">
    <property type="entry name" value="Glycosidases"/>
    <property type="match status" value="1"/>
</dbReference>
<dbReference type="InterPro" id="IPR001547">
    <property type="entry name" value="Glyco_hydro_5"/>
</dbReference>
<evidence type="ECO:0000313" key="8">
    <source>
        <dbReference type="Proteomes" id="UP001548590"/>
    </source>
</evidence>
<dbReference type="EMBL" id="JBEWLZ010000010">
    <property type="protein sequence ID" value="MET1491300.1"/>
    <property type="molecule type" value="Genomic_DNA"/>
</dbReference>
<keyword evidence="2 3" id="KW-0326">Glycosidase</keyword>
<feature type="chain" id="PRO_5045178296" evidence="5">
    <location>
        <begin position="23"/>
        <end position="411"/>
    </location>
</feature>
<dbReference type="InterPro" id="IPR017853">
    <property type="entry name" value="GH"/>
</dbReference>
<keyword evidence="1 3" id="KW-0378">Hydrolase</keyword>
<dbReference type="PANTHER" id="PTHR34142:SF1">
    <property type="entry name" value="GLYCOSIDE HYDROLASE FAMILY 5 DOMAIN-CONTAINING PROTEIN"/>
    <property type="match status" value="1"/>
</dbReference>
<dbReference type="SUPFAM" id="SSF51445">
    <property type="entry name" value="(Trans)glycosidases"/>
    <property type="match status" value="1"/>
</dbReference>
<evidence type="ECO:0000256" key="4">
    <source>
        <dbReference type="SAM" id="MobiDB-lite"/>
    </source>
</evidence>
<evidence type="ECO:0000256" key="3">
    <source>
        <dbReference type="RuleBase" id="RU361153"/>
    </source>
</evidence>
<evidence type="ECO:0000259" key="6">
    <source>
        <dbReference type="Pfam" id="PF00150"/>
    </source>
</evidence>
<feature type="signal peptide" evidence="5">
    <location>
        <begin position="1"/>
        <end position="22"/>
    </location>
</feature>
<evidence type="ECO:0000313" key="7">
    <source>
        <dbReference type="EMBL" id="MET1491300.1"/>
    </source>
</evidence>
<organism evidence="7 8">
    <name type="scientific">Uliginosibacterium paludis</name>
    <dbReference type="NCBI Taxonomy" id="1615952"/>
    <lineage>
        <taxon>Bacteria</taxon>
        <taxon>Pseudomonadati</taxon>
        <taxon>Pseudomonadota</taxon>
        <taxon>Betaproteobacteria</taxon>
        <taxon>Rhodocyclales</taxon>
        <taxon>Zoogloeaceae</taxon>
        <taxon>Uliginosibacterium</taxon>
    </lineage>
</organism>